<dbReference type="Pfam" id="PF22514">
    <property type="entry name" value="EXPB1_D1"/>
    <property type="match status" value="1"/>
</dbReference>
<reference evidence="1 2" key="1">
    <citation type="journal article" date="2017" name="Nat. Ecol. Evol.">
        <title>Scallop genome provides insights into evolution of bilaterian karyotype and development.</title>
        <authorList>
            <person name="Wang S."/>
            <person name="Zhang J."/>
            <person name="Jiao W."/>
            <person name="Li J."/>
            <person name="Xun X."/>
            <person name="Sun Y."/>
            <person name="Guo X."/>
            <person name="Huan P."/>
            <person name="Dong B."/>
            <person name="Zhang L."/>
            <person name="Hu X."/>
            <person name="Sun X."/>
            <person name="Wang J."/>
            <person name="Zhao C."/>
            <person name="Wang Y."/>
            <person name="Wang D."/>
            <person name="Huang X."/>
            <person name="Wang R."/>
            <person name="Lv J."/>
            <person name="Li Y."/>
            <person name="Zhang Z."/>
            <person name="Liu B."/>
            <person name="Lu W."/>
            <person name="Hui Y."/>
            <person name="Liang J."/>
            <person name="Zhou Z."/>
            <person name="Hou R."/>
            <person name="Li X."/>
            <person name="Liu Y."/>
            <person name="Li H."/>
            <person name="Ning X."/>
            <person name="Lin Y."/>
            <person name="Zhao L."/>
            <person name="Xing Q."/>
            <person name="Dou J."/>
            <person name="Li Y."/>
            <person name="Mao J."/>
            <person name="Guo H."/>
            <person name="Dou H."/>
            <person name="Li T."/>
            <person name="Mu C."/>
            <person name="Jiang W."/>
            <person name="Fu Q."/>
            <person name="Fu X."/>
            <person name="Miao Y."/>
            <person name="Liu J."/>
            <person name="Yu Q."/>
            <person name="Li R."/>
            <person name="Liao H."/>
            <person name="Li X."/>
            <person name="Kong Y."/>
            <person name="Jiang Z."/>
            <person name="Chourrout D."/>
            <person name="Li R."/>
            <person name="Bao Z."/>
        </authorList>
    </citation>
    <scope>NUCLEOTIDE SEQUENCE [LARGE SCALE GENOMIC DNA]</scope>
    <source>
        <strain evidence="1 2">PY_sf001</strain>
    </source>
</reference>
<name>A0A210Q2U0_MIZYE</name>
<evidence type="ECO:0000313" key="2">
    <source>
        <dbReference type="Proteomes" id="UP000242188"/>
    </source>
</evidence>
<gene>
    <name evidence="1" type="ORF">KP79_PYT08558</name>
</gene>
<dbReference type="EMBL" id="NEDP02005174">
    <property type="protein sequence ID" value="OWF43061.1"/>
    <property type="molecule type" value="Genomic_DNA"/>
</dbReference>
<dbReference type="CDD" id="cd22278">
    <property type="entry name" value="DPBB_GH45_endoglucanase"/>
    <property type="match status" value="1"/>
</dbReference>
<accession>A0A210Q2U0</accession>
<dbReference type="InterPro" id="IPR036908">
    <property type="entry name" value="RlpA-like_sf"/>
</dbReference>
<sequence>MISGLVTSDIWCAGCVEGGQKCSGSPRRYNGKLCGSTTNYHDSFKGACGCGHGNTPFRWNQDHYVAAASQMFFDSGRKTWCGSKCGHCVKLTTTGGFVDGHGKSTGEGQSKVFMVTNLCPAVSPNMAWCAQPTPPWEGGQNTFGYAYHFDLENGGGQVSRLGWDNPEVTVDEIDCNHHEGMTPNDGFYRQCECPKVGP</sequence>
<keyword evidence="2" id="KW-1185">Reference proteome</keyword>
<dbReference type="Proteomes" id="UP000242188">
    <property type="component" value="Unassembled WGS sequence"/>
</dbReference>
<dbReference type="Gene3D" id="2.40.40.10">
    <property type="entry name" value="RlpA-like domain"/>
    <property type="match status" value="1"/>
</dbReference>
<proteinExistence type="predicted"/>
<organism evidence="1 2">
    <name type="scientific">Mizuhopecten yessoensis</name>
    <name type="common">Japanese scallop</name>
    <name type="synonym">Patinopecten yessoensis</name>
    <dbReference type="NCBI Taxonomy" id="6573"/>
    <lineage>
        <taxon>Eukaryota</taxon>
        <taxon>Metazoa</taxon>
        <taxon>Spiralia</taxon>
        <taxon>Lophotrochozoa</taxon>
        <taxon>Mollusca</taxon>
        <taxon>Bivalvia</taxon>
        <taxon>Autobranchia</taxon>
        <taxon>Pteriomorphia</taxon>
        <taxon>Pectinida</taxon>
        <taxon>Pectinoidea</taxon>
        <taxon>Pectinidae</taxon>
        <taxon>Mizuhopecten</taxon>
    </lineage>
</organism>
<comment type="caution">
    <text evidence="1">The sequence shown here is derived from an EMBL/GenBank/DDBJ whole genome shotgun (WGS) entry which is preliminary data.</text>
</comment>
<dbReference type="SUPFAM" id="SSF50685">
    <property type="entry name" value="Barwin-like endoglucanases"/>
    <property type="match status" value="1"/>
</dbReference>
<evidence type="ECO:0000313" key="1">
    <source>
        <dbReference type="EMBL" id="OWF43061.1"/>
    </source>
</evidence>
<dbReference type="AlphaFoldDB" id="A0A210Q2U0"/>
<dbReference type="OrthoDB" id="6038816at2759"/>
<protein>
    <submittedName>
        <fullName evidence="1">Endoglucanase</fullName>
    </submittedName>
</protein>